<dbReference type="AlphaFoldDB" id="A0A6G0MYJ4"/>
<sequence length="104" mass="10470">MVGDGGGRRKTACGVGGGGLQVAATPVRRGEWQAEEGDGGGQAAAEDSRGLRAAEGGEGRRMAGGGGGQLCGRWQRVAEVNGQVAVEEESVQLVELVVQALHDA</sequence>
<dbReference type="EMBL" id="QXGC01002446">
    <property type="protein sequence ID" value="KAE9186020.1"/>
    <property type="molecule type" value="Genomic_DNA"/>
</dbReference>
<gene>
    <name evidence="2" type="ORF">PF004_g23199</name>
</gene>
<organism evidence="2 3">
    <name type="scientific">Phytophthora fragariae</name>
    <dbReference type="NCBI Taxonomy" id="53985"/>
    <lineage>
        <taxon>Eukaryota</taxon>
        <taxon>Sar</taxon>
        <taxon>Stramenopiles</taxon>
        <taxon>Oomycota</taxon>
        <taxon>Peronosporomycetes</taxon>
        <taxon>Peronosporales</taxon>
        <taxon>Peronosporaceae</taxon>
        <taxon>Phytophthora</taxon>
    </lineage>
</organism>
<evidence type="ECO:0000313" key="2">
    <source>
        <dbReference type="EMBL" id="KAE9186020.1"/>
    </source>
</evidence>
<evidence type="ECO:0000313" key="3">
    <source>
        <dbReference type="Proteomes" id="UP000476176"/>
    </source>
</evidence>
<proteinExistence type="predicted"/>
<evidence type="ECO:0000256" key="1">
    <source>
        <dbReference type="SAM" id="MobiDB-lite"/>
    </source>
</evidence>
<comment type="caution">
    <text evidence="2">The sequence shown here is derived from an EMBL/GenBank/DDBJ whole genome shotgun (WGS) entry which is preliminary data.</text>
</comment>
<feature type="compositionally biased region" description="Basic and acidic residues" evidence="1">
    <location>
        <begin position="46"/>
        <end position="61"/>
    </location>
</feature>
<reference evidence="2 3" key="1">
    <citation type="submission" date="2018-09" db="EMBL/GenBank/DDBJ databases">
        <title>Genomic investigation of the strawberry pathogen Phytophthora fragariae indicates pathogenicity is determined by transcriptional variation in three key races.</title>
        <authorList>
            <person name="Adams T.M."/>
            <person name="Armitage A.D."/>
            <person name="Sobczyk M.K."/>
            <person name="Bates H.J."/>
            <person name="Dunwell J.M."/>
            <person name="Nellist C.F."/>
            <person name="Harrison R.J."/>
        </authorList>
    </citation>
    <scope>NUCLEOTIDE SEQUENCE [LARGE SCALE GENOMIC DNA]</scope>
    <source>
        <strain evidence="2 3">BC-23</strain>
    </source>
</reference>
<name>A0A6G0MYJ4_9STRA</name>
<protein>
    <submittedName>
        <fullName evidence="2">Uncharacterized protein</fullName>
    </submittedName>
</protein>
<accession>A0A6G0MYJ4</accession>
<dbReference type="Proteomes" id="UP000476176">
    <property type="component" value="Unassembled WGS sequence"/>
</dbReference>
<feature type="region of interest" description="Disordered" evidence="1">
    <location>
        <begin position="1"/>
        <end position="68"/>
    </location>
</feature>